<organism evidence="1 2">
    <name type="scientific">Paenibacillus selenitireducens</name>
    <dbReference type="NCBI Taxonomy" id="1324314"/>
    <lineage>
        <taxon>Bacteria</taxon>
        <taxon>Bacillati</taxon>
        <taxon>Bacillota</taxon>
        <taxon>Bacilli</taxon>
        <taxon>Bacillales</taxon>
        <taxon>Paenibacillaceae</taxon>
        <taxon>Paenibacillus</taxon>
    </lineage>
</organism>
<dbReference type="SUPFAM" id="SSF48208">
    <property type="entry name" value="Six-hairpin glycosidases"/>
    <property type="match status" value="1"/>
</dbReference>
<sequence>MNMQEWHKLIFTSGRDYYMVGNAQVTGVVQIDNSGPGSPVTFFVQDPHYFKEAQAKDYSYLFSQEEGLEPSVLTVAVDGREFRAVTSNIRPRWRRDGSSIVDVTWWAGPVRVTETYFASISEPIVYRQIRLHNKGDFSCRVKCSTRFTPNPHHFNRSETLLDQRGYVAVGEKFQIGLIGVEGSGEKPVLESGEQSVIGYEWNELYPGTSATAAFGYIFLDRTDIDYEVYEKLSQQDVKSEERAVEKKRAEGIVITSEHSDANHVYQSAVRGINICSSDRGRVNVGIWQYSMEWTRDASFAAIGAIHSGLYSEARAIFERLVNHLVDDQGRTILYNQFAPEHLEQFDQSGQLLFGLGLYYNWTKDADFIRKSWPKIEALANRLCTSVCKDPETGLFHNVRDFWERMEMHGIEEGYELAYQMWPVIGLRSTESLVQAVGTDEARARVSRWLEESERIWNNVLHHPVYSFIVDGKLTKRKGLDGSVQDVVKPTVKLPDDIPLGNDRISRLNPDTVTTLSVVYGLIDPAGTVPKQTVDSMESLWNMRWETGGYDRYHTSSEPDTPGPWGFASMFVARANLATREYERALRTISWFAHNQGGNGGVWHEYVPIIRTNAPRSGPVVWIWSEMTMFFVRDVLGIKPGPFEVEIRPNVPPQMGKVTAQVPIRGSRLTLELNGNEPDADRIRIDEGEWIRLADVQYTLQL</sequence>
<evidence type="ECO:0008006" key="3">
    <source>
        <dbReference type="Google" id="ProtNLM"/>
    </source>
</evidence>
<dbReference type="RefSeq" id="WP_078501779.1">
    <property type="nucleotide sequence ID" value="NZ_MSZX01000011.1"/>
</dbReference>
<dbReference type="STRING" id="1324314.BVG16_24200"/>
<comment type="caution">
    <text evidence="1">The sequence shown here is derived from an EMBL/GenBank/DDBJ whole genome shotgun (WGS) entry which is preliminary data.</text>
</comment>
<dbReference type="AlphaFoldDB" id="A0A1T2X3S9"/>
<dbReference type="Proteomes" id="UP000190188">
    <property type="component" value="Unassembled WGS sequence"/>
</dbReference>
<dbReference type="InterPro" id="IPR008928">
    <property type="entry name" value="6-hairpin_glycosidase_sf"/>
</dbReference>
<accession>A0A1T2X3S9</accession>
<evidence type="ECO:0000313" key="1">
    <source>
        <dbReference type="EMBL" id="OPA74233.1"/>
    </source>
</evidence>
<evidence type="ECO:0000313" key="2">
    <source>
        <dbReference type="Proteomes" id="UP000190188"/>
    </source>
</evidence>
<proteinExistence type="predicted"/>
<gene>
    <name evidence="1" type="ORF">BVG16_24200</name>
</gene>
<dbReference type="InterPro" id="IPR012341">
    <property type="entry name" value="6hp_glycosidase-like_sf"/>
</dbReference>
<reference evidence="1 2" key="1">
    <citation type="submission" date="2017-01" db="EMBL/GenBank/DDBJ databases">
        <title>Genome analysis of Paenibacillus selenitrireducens ES3-24.</title>
        <authorList>
            <person name="Xu D."/>
            <person name="Yao R."/>
            <person name="Zheng S."/>
        </authorList>
    </citation>
    <scope>NUCLEOTIDE SEQUENCE [LARGE SCALE GENOMIC DNA]</scope>
    <source>
        <strain evidence="1 2">ES3-24</strain>
    </source>
</reference>
<name>A0A1T2X3S9_9BACL</name>
<keyword evidence="2" id="KW-1185">Reference proteome</keyword>
<dbReference type="Gene3D" id="1.50.10.10">
    <property type="match status" value="1"/>
</dbReference>
<protein>
    <recommendedName>
        <fullName evidence="3">Glycogen debranching protein</fullName>
    </recommendedName>
</protein>
<dbReference type="GO" id="GO:0005975">
    <property type="term" value="P:carbohydrate metabolic process"/>
    <property type="evidence" value="ECO:0007669"/>
    <property type="project" value="InterPro"/>
</dbReference>
<dbReference type="OrthoDB" id="9763537at2"/>
<dbReference type="EMBL" id="MSZX01000011">
    <property type="protein sequence ID" value="OPA74233.1"/>
    <property type="molecule type" value="Genomic_DNA"/>
</dbReference>